<dbReference type="OrthoDB" id="10389023at2759"/>
<reference evidence="2" key="1">
    <citation type="journal article" date="2017" name="Genome Biol.">
        <title>Comparative genomics reveals high biological diversity and specific adaptations in the industrially and medically important fungal genus Aspergillus.</title>
        <authorList>
            <person name="de Vries R.P."/>
            <person name="Riley R."/>
            <person name="Wiebenga A."/>
            <person name="Aguilar-Osorio G."/>
            <person name="Amillis S."/>
            <person name="Uchima C.A."/>
            <person name="Anderluh G."/>
            <person name="Asadollahi M."/>
            <person name="Askin M."/>
            <person name="Barry K."/>
            <person name="Battaglia E."/>
            <person name="Bayram O."/>
            <person name="Benocci T."/>
            <person name="Braus-Stromeyer S.A."/>
            <person name="Caldana C."/>
            <person name="Canovas D."/>
            <person name="Cerqueira G.C."/>
            <person name="Chen F."/>
            <person name="Chen W."/>
            <person name="Choi C."/>
            <person name="Clum A."/>
            <person name="Dos Santos R.A."/>
            <person name="Damasio A.R."/>
            <person name="Diallinas G."/>
            <person name="Emri T."/>
            <person name="Fekete E."/>
            <person name="Flipphi M."/>
            <person name="Freyberg S."/>
            <person name="Gallo A."/>
            <person name="Gournas C."/>
            <person name="Habgood R."/>
            <person name="Hainaut M."/>
            <person name="Harispe M.L."/>
            <person name="Henrissat B."/>
            <person name="Hilden K.S."/>
            <person name="Hope R."/>
            <person name="Hossain A."/>
            <person name="Karabika E."/>
            <person name="Karaffa L."/>
            <person name="Karanyi Z."/>
            <person name="Krasevec N."/>
            <person name="Kuo A."/>
            <person name="Kusch H."/>
            <person name="LaButti K."/>
            <person name="Lagendijk E.L."/>
            <person name="Lapidus A."/>
            <person name="Levasseur A."/>
            <person name="Lindquist E."/>
            <person name="Lipzen A."/>
            <person name="Logrieco A.F."/>
            <person name="MacCabe A."/>
            <person name="Maekelae M.R."/>
            <person name="Malavazi I."/>
            <person name="Melin P."/>
            <person name="Meyer V."/>
            <person name="Mielnichuk N."/>
            <person name="Miskei M."/>
            <person name="Molnar A.P."/>
            <person name="Mule G."/>
            <person name="Ngan C.Y."/>
            <person name="Orejas M."/>
            <person name="Orosz E."/>
            <person name="Ouedraogo J.P."/>
            <person name="Overkamp K.M."/>
            <person name="Park H.-S."/>
            <person name="Perrone G."/>
            <person name="Piumi F."/>
            <person name="Punt P.J."/>
            <person name="Ram A.F."/>
            <person name="Ramon A."/>
            <person name="Rauscher S."/>
            <person name="Record E."/>
            <person name="Riano-Pachon D.M."/>
            <person name="Robert V."/>
            <person name="Roehrig J."/>
            <person name="Ruller R."/>
            <person name="Salamov A."/>
            <person name="Salih N.S."/>
            <person name="Samson R.A."/>
            <person name="Sandor E."/>
            <person name="Sanguinetti M."/>
            <person name="Schuetze T."/>
            <person name="Sepcic K."/>
            <person name="Shelest E."/>
            <person name="Sherlock G."/>
            <person name="Sophianopoulou V."/>
            <person name="Squina F.M."/>
            <person name="Sun H."/>
            <person name="Susca A."/>
            <person name="Todd R.B."/>
            <person name="Tsang A."/>
            <person name="Unkles S.E."/>
            <person name="van de Wiele N."/>
            <person name="van Rossen-Uffink D."/>
            <person name="Oliveira J.V."/>
            <person name="Vesth T.C."/>
            <person name="Visser J."/>
            <person name="Yu J.-H."/>
            <person name="Zhou M."/>
            <person name="Andersen M.R."/>
            <person name="Archer D.B."/>
            <person name="Baker S.E."/>
            <person name="Benoit I."/>
            <person name="Brakhage A.A."/>
            <person name="Braus G.H."/>
            <person name="Fischer R."/>
            <person name="Frisvad J.C."/>
            <person name="Goldman G.H."/>
            <person name="Houbraken J."/>
            <person name="Oakley B."/>
            <person name="Pocsi I."/>
            <person name="Scazzocchio C."/>
            <person name="Seiboth B."/>
            <person name="vanKuyk P.A."/>
            <person name="Wortman J."/>
            <person name="Dyer P.S."/>
            <person name="Grigoriev I.V."/>
        </authorList>
    </citation>
    <scope>NUCLEOTIDE SEQUENCE [LARGE SCALE GENOMIC DNA]</scope>
    <source>
        <strain evidence="2">CBS 516.65</strain>
    </source>
</reference>
<name>A0A1L9VPR1_ASPGL</name>
<evidence type="ECO:0000313" key="1">
    <source>
        <dbReference type="EMBL" id="OJJ85907.1"/>
    </source>
</evidence>
<evidence type="ECO:0000313" key="2">
    <source>
        <dbReference type="Proteomes" id="UP000184300"/>
    </source>
</evidence>
<protein>
    <submittedName>
        <fullName evidence="1">Uncharacterized protein</fullName>
    </submittedName>
</protein>
<dbReference type="VEuPathDB" id="FungiDB:ASPGLDRAFT_1292308"/>
<dbReference type="EMBL" id="KV878893">
    <property type="protein sequence ID" value="OJJ85907.1"/>
    <property type="molecule type" value="Genomic_DNA"/>
</dbReference>
<gene>
    <name evidence="1" type="ORF">ASPGLDRAFT_1292308</name>
</gene>
<dbReference type="Proteomes" id="UP000184300">
    <property type="component" value="Unassembled WGS sequence"/>
</dbReference>
<proteinExistence type="predicted"/>
<dbReference type="AlphaFoldDB" id="A0A1L9VPR1"/>
<organism evidence="1 2">
    <name type="scientific">Aspergillus glaucus CBS 516.65</name>
    <dbReference type="NCBI Taxonomy" id="1160497"/>
    <lineage>
        <taxon>Eukaryota</taxon>
        <taxon>Fungi</taxon>
        <taxon>Dikarya</taxon>
        <taxon>Ascomycota</taxon>
        <taxon>Pezizomycotina</taxon>
        <taxon>Eurotiomycetes</taxon>
        <taxon>Eurotiomycetidae</taxon>
        <taxon>Eurotiales</taxon>
        <taxon>Aspergillaceae</taxon>
        <taxon>Aspergillus</taxon>
        <taxon>Aspergillus subgen. Aspergillus</taxon>
    </lineage>
</organism>
<dbReference type="RefSeq" id="XP_022402601.1">
    <property type="nucleotide sequence ID" value="XM_022540873.1"/>
</dbReference>
<dbReference type="GeneID" id="34457134"/>
<accession>A0A1L9VPR1</accession>
<sequence>MQQRIHNTSIPQPPLLPSSLIFQATTTSSTKMSEPLSPTEDLSSLTAPDWPSTYTTQALAWFRELRLKISSIIHRLTKTLEAALQVYQETNSQEHPRYRDLQGVIDVFQDWLQDDFIGKTLLTKDYLTSVWMFLGACVDMGIWDMATPRGASAVVLEEMKGLRKEVREIASEARNVARIAQDVAVLLEEYKEGHVVEEMFPGFD</sequence>
<keyword evidence="2" id="KW-1185">Reference proteome</keyword>